<dbReference type="Gene3D" id="2.60.300.12">
    <property type="entry name" value="HesB-like domain"/>
    <property type="match status" value="1"/>
</dbReference>
<evidence type="ECO:0000313" key="3">
    <source>
        <dbReference type="EMBL" id="KDN37315.1"/>
    </source>
</evidence>
<sequence length="228" mass="24759">MLCQRCIGRQIIAAAPVGRRCVSGYIPAFTSVIPFSIQVRTESRSYTHSALPKQSSGSRWASAKAASGIHSAASWWLSERRGPSSCAWGQQTRSAVTLVRKPAEPEEPDVFKSGDPDIILTERAQEKLKQVSETEKNPNLALRIAVEPGGCHGYQYKMELTDEAEDDDFHFKAAEGVTLFIDSVSLNLVKGSTIDFVTELIGSQFAIKDNPQAKGAGCGCGVSWEPII</sequence>
<dbReference type="SUPFAM" id="SSF89360">
    <property type="entry name" value="HesB-like domain"/>
    <property type="match status" value="1"/>
</dbReference>
<dbReference type="GeneID" id="25263402"/>
<organism evidence="3 4">
    <name type="scientific">Tilletiaria anomala (strain ATCC 24038 / CBS 436.72 / UBC 951)</name>
    <dbReference type="NCBI Taxonomy" id="1037660"/>
    <lineage>
        <taxon>Eukaryota</taxon>
        <taxon>Fungi</taxon>
        <taxon>Dikarya</taxon>
        <taxon>Basidiomycota</taxon>
        <taxon>Ustilaginomycotina</taxon>
        <taxon>Exobasidiomycetes</taxon>
        <taxon>Georgefischeriales</taxon>
        <taxon>Tilletiariaceae</taxon>
        <taxon>Tilletiaria</taxon>
    </lineage>
</organism>
<dbReference type="AlphaFoldDB" id="A0A066VFH0"/>
<dbReference type="Pfam" id="PF01521">
    <property type="entry name" value="Fe-S_biosyn"/>
    <property type="match status" value="1"/>
</dbReference>
<dbReference type="Proteomes" id="UP000027361">
    <property type="component" value="Unassembled WGS sequence"/>
</dbReference>
<proteinExistence type="inferred from homology"/>
<evidence type="ECO:0000259" key="2">
    <source>
        <dbReference type="Pfam" id="PF01521"/>
    </source>
</evidence>
<dbReference type="HOGENOM" id="CLU_069054_1_1_1"/>
<name>A0A066VFH0_TILAU</name>
<evidence type="ECO:0000256" key="1">
    <source>
        <dbReference type="ARBA" id="ARBA00006718"/>
    </source>
</evidence>
<dbReference type="RefSeq" id="XP_013240345.1">
    <property type="nucleotide sequence ID" value="XM_013384891.1"/>
</dbReference>
<dbReference type="GO" id="GO:0051539">
    <property type="term" value="F:4 iron, 4 sulfur cluster binding"/>
    <property type="evidence" value="ECO:0007669"/>
    <property type="project" value="TreeGrafter"/>
</dbReference>
<dbReference type="InParanoid" id="A0A066VFH0"/>
<evidence type="ECO:0000313" key="4">
    <source>
        <dbReference type="Proteomes" id="UP000027361"/>
    </source>
</evidence>
<dbReference type="GO" id="GO:0005506">
    <property type="term" value="F:iron ion binding"/>
    <property type="evidence" value="ECO:0007669"/>
    <property type="project" value="TreeGrafter"/>
</dbReference>
<comment type="caution">
    <text evidence="3">The sequence shown here is derived from an EMBL/GenBank/DDBJ whole genome shotgun (WGS) entry which is preliminary data.</text>
</comment>
<dbReference type="InterPro" id="IPR035903">
    <property type="entry name" value="HesB-like_dom_sf"/>
</dbReference>
<accession>A0A066VFH0</accession>
<reference evidence="3 4" key="1">
    <citation type="submission" date="2014-05" db="EMBL/GenBank/DDBJ databases">
        <title>Draft genome sequence of a rare smut relative, Tilletiaria anomala UBC 951.</title>
        <authorList>
            <consortium name="DOE Joint Genome Institute"/>
            <person name="Toome M."/>
            <person name="Kuo A."/>
            <person name="Henrissat B."/>
            <person name="Lipzen A."/>
            <person name="Tritt A."/>
            <person name="Yoshinaga Y."/>
            <person name="Zane M."/>
            <person name="Barry K."/>
            <person name="Grigoriev I.V."/>
            <person name="Spatafora J.W."/>
            <person name="Aimea M.C."/>
        </authorList>
    </citation>
    <scope>NUCLEOTIDE SEQUENCE [LARGE SCALE GENOMIC DNA]</scope>
    <source>
        <strain evidence="3 4">UBC 951</strain>
    </source>
</reference>
<dbReference type="PANTHER" id="PTHR43011:SF1">
    <property type="entry name" value="IRON-SULFUR CLUSTER ASSEMBLY 2 HOMOLOG, MITOCHONDRIAL"/>
    <property type="match status" value="1"/>
</dbReference>
<dbReference type="GO" id="GO:0051537">
    <property type="term" value="F:2 iron, 2 sulfur cluster binding"/>
    <property type="evidence" value="ECO:0007669"/>
    <property type="project" value="TreeGrafter"/>
</dbReference>
<dbReference type="GO" id="GO:0016226">
    <property type="term" value="P:iron-sulfur cluster assembly"/>
    <property type="evidence" value="ECO:0007669"/>
    <property type="project" value="InterPro"/>
</dbReference>
<protein>
    <recommendedName>
        <fullName evidence="2">Core domain-containing protein</fullName>
    </recommendedName>
</protein>
<gene>
    <name evidence="3" type="ORF">K437DRAFT_251935</name>
</gene>
<dbReference type="EMBL" id="JMSN01000141">
    <property type="protein sequence ID" value="KDN37315.1"/>
    <property type="molecule type" value="Genomic_DNA"/>
</dbReference>
<dbReference type="GO" id="GO:0005739">
    <property type="term" value="C:mitochondrion"/>
    <property type="evidence" value="ECO:0007669"/>
    <property type="project" value="TreeGrafter"/>
</dbReference>
<dbReference type="InterPro" id="IPR000361">
    <property type="entry name" value="ATAP_core_dom"/>
</dbReference>
<dbReference type="OrthoDB" id="1938621at2759"/>
<comment type="similarity">
    <text evidence="1">Belongs to the HesB/IscA family.</text>
</comment>
<keyword evidence="4" id="KW-1185">Reference proteome</keyword>
<dbReference type="STRING" id="1037660.A0A066VFH0"/>
<feature type="domain" description="Core" evidence="2">
    <location>
        <begin position="118"/>
        <end position="220"/>
    </location>
</feature>
<dbReference type="FunFam" id="2.60.300.12:FF:000010">
    <property type="entry name" value="Unplaced genomic scaffold supercont1.5, whole genome shotgun sequence"/>
    <property type="match status" value="1"/>
</dbReference>
<dbReference type="FunCoup" id="A0A066VFH0">
    <property type="interactions" value="226"/>
</dbReference>
<dbReference type="InterPro" id="IPR016092">
    <property type="entry name" value="ATAP"/>
</dbReference>
<dbReference type="PANTHER" id="PTHR43011">
    <property type="entry name" value="IRON-SULFUR CLUSTER ASSEMBLY 2 HOMOLOG, MITOCHONDRIAL"/>
    <property type="match status" value="1"/>
</dbReference>
<dbReference type="NCBIfam" id="TIGR00049">
    <property type="entry name" value="iron-sulfur cluster assembly accessory protein"/>
    <property type="match status" value="1"/>
</dbReference>